<reference evidence="2" key="1">
    <citation type="submission" date="2024-07" db="EMBL/GenBank/DDBJ databases">
        <title>Two chromosome-level genome assemblies of Korean endemic species Abeliophyllum distichum and Forsythia ovata (Oleaceae).</title>
        <authorList>
            <person name="Jang H."/>
        </authorList>
    </citation>
    <scope>NUCLEOTIDE SEQUENCE [LARGE SCALE GENOMIC DNA]</scope>
</reference>
<keyword evidence="2" id="KW-1185">Reference proteome</keyword>
<accession>A0ABD1PIJ2</accession>
<dbReference type="EMBL" id="JBFOLJ010000019">
    <property type="protein sequence ID" value="KAL2463744.1"/>
    <property type="molecule type" value="Genomic_DNA"/>
</dbReference>
<evidence type="ECO:0000313" key="2">
    <source>
        <dbReference type="Proteomes" id="UP001604277"/>
    </source>
</evidence>
<evidence type="ECO:0000313" key="1">
    <source>
        <dbReference type="EMBL" id="KAL2463744.1"/>
    </source>
</evidence>
<dbReference type="PANTHER" id="PTHR34680">
    <property type="entry name" value="EXPRESSED PROTEIN"/>
    <property type="match status" value="1"/>
</dbReference>
<organism evidence="1 2">
    <name type="scientific">Forsythia ovata</name>
    <dbReference type="NCBI Taxonomy" id="205694"/>
    <lineage>
        <taxon>Eukaryota</taxon>
        <taxon>Viridiplantae</taxon>
        <taxon>Streptophyta</taxon>
        <taxon>Embryophyta</taxon>
        <taxon>Tracheophyta</taxon>
        <taxon>Spermatophyta</taxon>
        <taxon>Magnoliopsida</taxon>
        <taxon>eudicotyledons</taxon>
        <taxon>Gunneridae</taxon>
        <taxon>Pentapetalae</taxon>
        <taxon>asterids</taxon>
        <taxon>lamiids</taxon>
        <taxon>Lamiales</taxon>
        <taxon>Oleaceae</taxon>
        <taxon>Forsythieae</taxon>
        <taxon>Forsythia</taxon>
    </lineage>
</organism>
<comment type="caution">
    <text evidence="1">The sequence shown here is derived from an EMBL/GenBank/DDBJ whole genome shotgun (WGS) entry which is preliminary data.</text>
</comment>
<protein>
    <submittedName>
        <fullName evidence="1">Uncharacterized protein</fullName>
    </submittedName>
</protein>
<dbReference type="AlphaFoldDB" id="A0ABD1PIJ2"/>
<sequence>MRIRKNAKISPLIYAASSLKPGTMLQTHVCPLNQSPWDVMNFSLPSTPLPLLSPSSFQQTANGADKPFKFLIYSLTGWIGCLLWKLCESQQIKYVYGLGQLENKTSIESNIALGLS</sequence>
<proteinExistence type="predicted"/>
<dbReference type="Proteomes" id="UP001604277">
    <property type="component" value="Unassembled WGS sequence"/>
</dbReference>
<gene>
    <name evidence="1" type="ORF">Fot_53400</name>
</gene>
<dbReference type="PANTHER" id="PTHR34680:SF3">
    <property type="entry name" value="EXPRESSED PROTEIN"/>
    <property type="match status" value="1"/>
</dbReference>
<name>A0ABD1PIJ2_9LAMI</name>